<proteinExistence type="predicted"/>
<dbReference type="InterPro" id="IPR023210">
    <property type="entry name" value="NADP_OxRdtase_dom"/>
</dbReference>
<dbReference type="PANTHER" id="PTHR43625:SF78">
    <property type="entry name" value="PYRIDOXAL REDUCTASE-RELATED"/>
    <property type="match status" value="1"/>
</dbReference>
<sequence>MALPTRALGGTASSIHVGCIGLGLMRLTWNGETASVPDKQAFEMMLAAVEQGVTYWNSATFYGTSDPLANLKLLGRFFAAYPDLADKVTIGVKGGFHGIGDLSRPDCSEANLRAELAEAQKALGPQKRIDIYGPARRDMNTALETTMQTLHKLQKEGLFSHIGLSEVSADTIRRSHAVAPIATVEVEYSPFTLDIEQNGVLQACKELGLTVVAYSPLGWGLLTGAKALDLRASRGMLERFDGTNFDKNKALAAKLEAFGAQCGYDAIALTLAWELMQYEKVIPIPGTTKTTNMLNNVRGAYVTLSEEEKATLQKLVHDIGANVAGGRYNAFMRSSLCR</sequence>
<name>A0A0M8MVM1_9BASI</name>
<reference evidence="3 4" key="1">
    <citation type="submission" date="2015-07" db="EMBL/GenBank/DDBJ databases">
        <title>Draft Genome Sequence of Malassezia furfur CBS1878 and Malassezia pachydermatis CBS1879.</title>
        <authorList>
            <person name="Triana S."/>
            <person name="Ohm R."/>
            <person name="Gonzalez A."/>
            <person name="DeCock H."/>
            <person name="Restrepo S."/>
            <person name="Celis A."/>
        </authorList>
    </citation>
    <scope>NUCLEOTIDE SEQUENCE [LARGE SCALE GENOMIC DNA]</scope>
    <source>
        <strain evidence="3 4">CBS 1879</strain>
    </source>
</reference>
<evidence type="ECO:0000313" key="3">
    <source>
        <dbReference type="EMBL" id="KOS14471.1"/>
    </source>
</evidence>
<gene>
    <name evidence="3" type="ORF">Malapachy_3903</name>
</gene>
<dbReference type="RefSeq" id="XP_017992103.1">
    <property type="nucleotide sequence ID" value="XM_018138362.1"/>
</dbReference>
<dbReference type="InterPro" id="IPR036812">
    <property type="entry name" value="NAD(P)_OxRdtase_dom_sf"/>
</dbReference>
<dbReference type="Gene3D" id="3.20.20.100">
    <property type="entry name" value="NADP-dependent oxidoreductase domain"/>
    <property type="match status" value="1"/>
</dbReference>
<evidence type="ECO:0000256" key="1">
    <source>
        <dbReference type="ARBA" id="ARBA00023002"/>
    </source>
</evidence>
<dbReference type="AlphaFoldDB" id="A0A0M8MVM1"/>
<organism evidence="3 4">
    <name type="scientific">Malassezia pachydermatis</name>
    <dbReference type="NCBI Taxonomy" id="77020"/>
    <lineage>
        <taxon>Eukaryota</taxon>
        <taxon>Fungi</taxon>
        <taxon>Dikarya</taxon>
        <taxon>Basidiomycota</taxon>
        <taxon>Ustilaginomycotina</taxon>
        <taxon>Malasseziomycetes</taxon>
        <taxon>Malasseziales</taxon>
        <taxon>Malasseziaceae</taxon>
        <taxon>Malassezia</taxon>
    </lineage>
</organism>
<dbReference type="GO" id="GO:0016491">
    <property type="term" value="F:oxidoreductase activity"/>
    <property type="evidence" value="ECO:0007669"/>
    <property type="project" value="UniProtKB-KW"/>
</dbReference>
<dbReference type="STRING" id="77020.A0A0M8MVM1"/>
<comment type="caution">
    <text evidence="3">The sequence shown here is derived from an EMBL/GenBank/DDBJ whole genome shotgun (WGS) entry which is preliminary data.</text>
</comment>
<dbReference type="GeneID" id="28730238"/>
<protein>
    <recommendedName>
        <fullName evidence="2">NADP-dependent oxidoreductase domain-containing protein</fullName>
    </recommendedName>
</protein>
<evidence type="ECO:0000259" key="2">
    <source>
        <dbReference type="Pfam" id="PF00248"/>
    </source>
</evidence>
<feature type="domain" description="NADP-dependent oxidoreductase" evidence="2">
    <location>
        <begin position="20"/>
        <end position="315"/>
    </location>
</feature>
<dbReference type="GO" id="GO:0005737">
    <property type="term" value="C:cytoplasm"/>
    <property type="evidence" value="ECO:0007669"/>
    <property type="project" value="TreeGrafter"/>
</dbReference>
<dbReference type="Proteomes" id="UP000037751">
    <property type="component" value="Unassembled WGS sequence"/>
</dbReference>
<dbReference type="VEuPathDB" id="FungiDB:Malapachy_3903"/>
<keyword evidence="1" id="KW-0560">Oxidoreductase</keyword>
<dbReference type="InterPro" id="IPR050791">
    <property type="entry name" value="Aldo-Keto_reductase"/>
</dbReference>
<keyword evidence="4" id="KW-1185">Reference proteome</keyword>
<dbReference type="OrthoDB" id="37537at2759"/>
<evidence type="ECO:0000313" key="4">
    <source>
        <dbReference type="Proteomes" id="UP000037751"/>
    </source>
</evidence>
<dbReference type="CDD" id="cd19077">
    <property type="entry name" value="AKR_AKR8A1-2"/>
    <property type="match status" value="1"/>
</dbReference>
<dbReference type="SUPFAM" id="SSF51430">
    <property type="entry name" value="NAD(P)-linked oxidoreductase"/>
    <property type="match status" value="1"/>
</dbReference>
<accession>A0A0M8MVM1</accession>
<dbReference type="Pfam" id="PF00248">
    <property type="entry name" value="Aldo_ket_red"/>
    <property type="match status" value="1"/>
</dbReference>
<dbReference type="EMBL" id="LGAV01000004">
    <property type="protein sequence ID" value="KOS14471.1"/>
    <property type="molecule type" value="Genomic_DNA"/>
</dbReference>
<dbReference type="PANTHER" id="PTHR43625">
    <property type="entry name" value="AFLATOXIN B1 ALDEHYDE REDUCTASE"/>
    <property type="match status" value="1"/>
</dbReference>